<accession>A0A8D7ZZB9</accession>
<proteinExistence type="predicted"/>
<organism evidence="1">
    <name type="scientific">Culex pipiens</name>
    <name type="common">House mosquito</name>
    <dbReference type="NCBI Taxonomy" id="7175"/>
    <lineage>
        <taxon>Eukaryota</taxon>
        <taxon>Metazoa</taxon>
        <taxon>Ecdysozoa</taxon>
        <taxon>Arthropoda</taxon>
        <taxon>Hexapoda</taxon>
        <taxon>Insecta</taxon>
        <taxon>Pterygota</taxon>
        <taxon>Neoptera</taxon>
        <taxon>Endopterygota</taxon>
        <taxon>Diptera</taxon>
        <taxon>Nematocera</taxon>
        <taxon>Culicoidea</taxon>
        <taxon>Culicidae</taxon>
        <taxon>Culicinae</taxon>
        <taxon>Culicini</taxon>
        <taxon>Culex</taxon>
        <taxon>Culex</taxon>
    </lineage>
</organism>
<protein>
    <submittedName>
        <fullName evidence="1">(northern house mosquito) hypothetical protein</fullName>
    </submittedName>
</protein>
<dbReference type="AlphaFoldDB" id="A0A8D7ZZB9"/>
<name>A0A8D7ZZB9_CULPI</name>
<dbReference type="EMBL" id="HBUE01007313">
    <property type="protein sequence ID" value="CAG6446620.1"/>
    <property type="molecule type" value="Transcribed_RNA"/>
</dbReference>
<sequence length="136" mass="15354">MTQTGERNTASKNSCFVSSRSCSKPLVVFRTSATRRISRNCVGPWPAGSFTANCVPLVCFDFLFRQQLHRELTFPECFLESSADGFVNFLSEIETSMQCRMLSRLFSPATWKLRNHRSNFVVAGWQRSNTNESGGP</sequence>
<evidence type="ECO:0000313" key="1">
    <source>
        <dbReference type="EMBL" id="CAG6446620.1"/>
    </source>
</evidence>
<reference evidence="1" key="1">
    <citation type="submission" date="2021-05" db="EMBL/GenBank/DDBJ databases">
        <authorList>
            <person name="Alioto T."/>
            <person name="Alioto T."/>
            <person name="Gomez Garrido J."/>
        </authorList>
    </citation>
    <scope>NUCLEOTIDE SEQUENCE</scope>
</reference>